<reference evidence="5" key="1">
    <citation type="submission" date="2019-09" db="EMBL/GenBank/DDBJ databases">
        <title>Draft genome information of white flower Hibiscus syriacus.</title>
        <authorList>
            <person name="Kim Y.-M."/>
        </authorList>
    </citation>
    <scope>NUCLEOTIDE SEQUENCE [LARGE SCALE GENOMIC DNA]</scope>
    <source>
        <strain evidence="5">YM2019G1</strain>
    </source>
</reference>
<name>A0A6A2XXW9_HIBSY</name>
<evidence type="ECO:0000256" key="2">
    <source>
        <dbReference type="ARBA" id="ARBA00022980"/>
    </source>
</evidence>
<dbReference type="PANTHER" id="PTHR11830">
    <property type="entry name" value="40S RIBOSOMAL PROTEIN S3A"/>
    <property type="match status" value="1"/>
</dbReference>
<evidence type="ECO:0000256" key="1">
    <source>
        <dbReference type="ARBA" id="ARBA00022490"/>
    </source>
</evidence>
<keyword evidence="3 4" id="KW-0687">Ribonucleoprotein</keyword>
<evidence type="ECO:0000256" key="3">
    <source>
        <dbReference type="ARBA" id="ARBA00023274"/>
    </source>
</evidence>
<dbReference type="InterPro" id="IPR018281">
    <property type="entry name" value="Ribosomal_eS1_CS"/>
</dbReference>
<evidence type="ECO:0000256" key="4">
    <source>
        <dbReference type="RuleBase" id="RU000668"/>
    </source>
</evidence>
<dbReference type="Proteomes" id="UP000436088">
    <property type="component" value="Unassembled WGS sequence"/>
</dbReference>
<dbReference type="PROSITE" id="PS01191">
    <property type="entry name" value="RIBOSOMAL_S3AE"/>
    <property type="match status" value="1"/>
</dbReference>
<dbReference type="EMBL" id="VEPZ02001673">
    <property type="protein sequence ID" value="KAE8663499.1"/>
    <property type="molecule type" value="Genomic_DNA"/>
</dbReference>
<keyword evidence="2 4" id="KW-0689">Ribosomal protein</keyword>
<keyword evidence="1" id="KW-0963">Cytoplasm</keyword>
<protein>
    <submittedName>
        <fullName evidence="5">40S ribosomal protein S3a</fullName>
    </submittedName>
</protein>
<dbReference type="GO" id="GO:1990904">
    <property type="term" value="C:ribonucleoprotein complex"/>
    <property type="evidence" value="ECO:0007669"/>
    <property type="project" value="UniProtKB-KW"/>
</dbReference>
<keyword evidence="6" id="KW-1185">Reference proteome</keyword>
<gene>
    <name evidence="5" type="ORF">F3Y22_tig00112957pilonHSYRG00048</name>
</gene>
<evidence type="ECO:0000313" key="5">
    <source>
        <dbReference type="EMBL" id="KAE8663499.1"/>
    </source>
</evidence>
<evidence type="ECO:0000313" key="6">
    <source>
        <dbReference type="Proteomes" id="UP000436088"/>
    </source>
</evidence>
<organism evidence="5 6">
    <name type="scientific">Hibiscus syriacus</name>
    <name type="common">Rose of Sharon</name>
    <dbReference type="NCBI Taxonomy" id="106335"/>
    <lineage>
        <taxon>Eukaryota</taxon>
        <taxon>Viridiplantae</taxon>
        <taxon>Streptophyta</taxon>
        <taxon>Embryophyta</taxon>
        <taxon>Tracheophyta</taxon>
        <taxon>Spermatophyta</taxon>
        <taxon>Magnoliopsida</taxon>
        <taxon>eudicotyledons</taxon>
        <taxon>Gunneridae</taxon>
        <taxon>Pentapetalae</taxon>
        <taxon>rosids</taxon>
        <taxon>malvids</taxon>
        <taxon>Malvales</taxon>
        <taxon>Malvaceae</taxon>
        <taxon>Malvoideae</taxon>
        <taxon>Hibiscus</taxon>
    </lineage>
</organism>
<dbReference type="GO" id="GO:0003735">
    <property type="term" value="F:structural constituent of ribosome"/>
    <property type="evidence" value="ECO:0007669"/>
    <property type="project" value="InterPro"/>
</dbReference>
<dbReference type="AlphaFoldDB" id="A0A6A2XXW9"/>
<dbReference type="GO" id="GO:0006412">
    <property type="term" value="P:translation"/>
    <property type="evidence" value="ECO:0007669"/>
    <property type="project" value="InterPro"/>
</dbReference>
<dbReference type="SMART" id="SM01397">
    <property type="entry name" value="Ribosomal_S3Ae"/>
    <property type="match status" value="1"/>
</dbReference>
<dbReference type="GO" id="GO:0005840">
    <property type="term" value="C:ribosome"/>
    <property type="evidence" value="ECO:0007669"/>
    <property type="project" value="UniProtKB-KW"/>
</dbReference>
<dbReference type="Pfam" id="PF01015">
    <property type="entry name" value="Ribosomal_S3Ae"/>
    <property type="match status" value="1"/>
</dbReference>
<proteinExistence type="inferred from homology"/>
<dbReference type="InterPro" id="IPR001593">
    <property type="entry name" value="Ribosomal_eS1"/>
</dbReference>
<sequence length="221" mass="25654">MNLDLLDTLFNIASEGLKHRVFEISLADLQGGDEDHAYRKIRLRAEDVQGKNVLTNFWGMNFTTDKLRSLVRKWQTLIEAHVDVKTTDNYTLRMFCIGFTKRRPNQVKRTCYAQSSQIRQIRRKMREIMTAQATSCDLKGLVQKFIPEMIGKEIEKATSSIYPLQNVFIRKVHGDYTEDIGVKLERPAEETMGEAPAVESLNLYCAVFMRQRDFVDHFLLL</sequence>
<comment type="similarity">
    <text evidence="4">Belongs to the eukaryotic ribosomal protein eS1 family.</text>
</comment>
<accession>A0A6A2XXW9</accession>
<comment type="caution">
    <text evidence="5">The sequence shown here is derived from an EMBL/GenBank/DDBJ whole genome shotgun (WGS) entry which is preliminary data.</text>
</comment>